<keyword evidence="1" id="KW-0472">Membrane</keyword>
<feature type="transmembrane region" description="Helical" evidence="1">
    <location>
        <begin position="6"/>
        <end position="24"/>
    </location>
</feature>
<name>A0A8A7QSQ2_9GAMM</name>
<evidence type="ECO:0000256" key="1">
    <source>
        <dbReference type="SAM" id="Phobius"/>
    </source>
</evidence>
<organism evidence="2 3">
    <name type="scientific">Shewanella decolorationis</name>
    <dbReference type="NCBI Taxonomy" id="256839"/>
    <lineage>
        <taxon>Bacteria</taxon>
        <taxon>Pseudomonadati</taxon>
        <taxon>Pseudomonadota</taxon>
        <taxon>Gammaproteobacteria</taxon>
        <taxon>Alteromonadales</taxon>
        <taxon>Shewanellaceae</taxon>
        <taxon>Shewanella</taxon>
    </lineage>
</organism>
<dbReference type="KEGG" id="sdeo:D0436_24030"/>
<reference evidence="2 3" key="1">
    <citation type="journal article" date="2019" name="Ecotoxicol. Environ. Saf.">
        <title>Microbial characterization of heavy metal resistant bacterial strains isolated from an electroplating wastewater treatment plant.</title>
        <authorList>
            <person name="Cai X."/>
            <person name="Zheng X."/>
            <person name="Zhang D."/>
            <person name="Iqbal W."/>
            <person name="Liu C."/>
            <person name="Yang B."/>
            <person name="Zhao X."/>
            <person name="Lu X."/>
            <person name="Mao Y."/>
        </authorList>
    </citation>
    <scope>NUCLEOTIDE SEQUENCE [LARGE SCALE GENOMIC DNA]</scope>
    <source>
        <strain evidence="2 3">Ni1-3</strain>
    </source>
</reference>
<evidence type="ECO:0000313" key="2">
    <source>
        <dbReference type="EMBL" id="QTM65128.2"/>
    </source>
</evidence>
<accession>A0A8A7QSQ2</accession>
<evidence type="ECO:0000313" key="3">
    <source>
        <dbReference type="Proteomes" id="UP000321124"/>
    </source>
</evidence>
<keyword evidence="1" id="KW-0812">Transmembrane</keyword>
<dbReference type="EMBL" id="CP031775">
    <property type="protein sequence ID" value="QTM65128.2"/>
    <property type="molecule type" value="Genomic_DNA"/>
</dbReference>
<sequence length="77" mass="8729">MAYFETAYVDLVILNVFMNALALIEKSMNFYFSIVNVSIAQIFRGLNGTGTDKHEESTDRGIVDDCAIYGECWSRFC</sequence>
<dbReference type="AlphaFoldDB" id="A0A8A7QSQ2"/>
<dbReference type="Proteomes" id="UP000321124">
    <property type="component" value="Chromosome"/>
</dbReference>
<gene>
    <name evidence="2" type="ORF">D0436_24030</name>
</gene>
<keyword evidence="1" id="KW-1133">Transmembrane helix</keyword>
<protein>
    <submittedName>
        <fullName evidence="2">Uncharacterized protein</fullName>
    </submittedName>
</protein>
<dbReference type="RefSeq" id="WP_023266612.1">
    <property type="nucleotide sequence ID" value="NZ_BSOL01000028.1"/>
</dbReference>
<proteinExistence type="predicted"/>